<feature type="transmembrane region" description="Helical" evidence="1">
    <location>
        <begin position="342"/>
        <end position="362"/>
    </location>
</feature>
<keyword evidence="1" id="KW-1133">Transmembrane helix</keyword>
<dbReference type="STRING" id="989370.AOQ71_16285"/>
<evidence type="ECO:0000313" key="3">
    <source>
        <dbReference type="Proteomes" id="UP000051936"/>
    </source>
</evidence>
<evidence type="ECO:0000313" key="2">
    <source>
        <dbReference type="EMBL" id="KRQ12695.1"/>
    </source>
</evidence>
<feature type="transmembrane region" description="Helical" evidence="1">
    <location>
        <begin position="244"/>
        <end position="263"/>
    </location>
</feature>
<keyword evidence="3" id="KW-1185">Reference proteome</keyword>
<feature type="transmembrane region" description="Helical" evidence="1">
    <location>
        <begin position="313"/>
        <end position="330"/>
    </location>
</feature>
<accession>A0A0R3DSG0</accession>
<feature type="transmembrane region" description="Helical" evidence="1">
    <location>
        <begin position="16"/>
        <end position="37"/>
    </location>
</feature>
<dbReference type="AlphaFoldDB" id="A0A0R3DSG0"/>
<feature type="transmembrane region" description="Helical" evidence="1">
    <location>
        <begin position="200"/>
        <end position="224"/>
    </location>
</feature>
<feature type="transmembrane region" description="Helical" evidence="1">
    <location>
        <begin position="149"/>
        <end position="166"/>
    </location>
</feature>
<feature type="transmembrane region" description="Helical" evidence="1">
    <location>
        <begin position="422"/>
        <end position="439"/>
    </location>
</feature>
<keyword evidence="1" id="KW-0812">Transmembrane</keyword>
<feature type="transmembrane region" description="Helical" evidence="1">
    <location>
        <begin position="114"/>
        <end position="137"/>
    </location>
</feature>
<comment type="caution">
    <text evidence="2">The sequence shown here is derived from an EMBL/GenBank/DDBJ whole genome shotgun (WGS) entry which is preliminary data.</text>
</comment>
<feature type="transmembrane region" description="Helical" evidence="1">
    <location>
        <begin position="390"/>
        <end position="410"/>
    </location>
</feature>
<organism evidence="2 3">
    <name type="scientific">Bradyrhizobium manausense</name>
    <dbReference type="NCBI Taxonomy" id="989370"/>
    <lineage>
        <taxon>Bacteria</taxon>
        <taxon>Pseudomonadati</taxon>
        <taxon>Pseudomonadota</taxon>
        <taxon>Alphaproteobacteria</taxon>
        <taxon>Hyphomicrobiales</taxon>
        <taxon>Nitrobacteraceae</taxon>
        <taxon>Bradyrhizobium</taxon>
    </lineage>
</organism>
<reference evidence="2 3" key="1">
    <citation type="submission" date="2015-09" db="EMBL/GenBank/DDBJ databases">
        <title>Draft Genome Sequence of Bradyrhizobium manausense Strain BR 3351T, a Novel Symbiotic Nitrogen-Fixing Alphaproteobacterium Isolated from Brazilian Amazon Rain Forest.</title>
        <authorList>
            <person name="De Araujo J.L."/>
            <person name="Zilli J.E."/>
        </authorList>
    </citation>
    <scope>NUCLEOTIDE SEQUENCE [LARGE SCALE GENOMIC DNA]</scope>
    <source>
        <strain evidence="2 3">BR3351</strain>
    </source>
</reference>
<sequence length="562" mass="61670">MVALDTSAGAVTRRPIITATMPLVVGGFVVLTILLFWPWLGHLSSALIGPEEDNMQDFWNSWHAATAHGWRDFLFTNQIRYPEGTSLSYHSFAWPQVAAVMLLGHIFGTSLTDLILFQNLTLLASFPLSAAAMFLLARHLLGERTGCNAGAALAGFVFAFNPWHVAQVMHHAHVATIEFLPLFVLFYLKALDERNYLHLAAASAMMALSALSCWYYLFYAFFFMAFDLVFRCSRDRKWPEKWQLAAPMLCVIGSILLLSPWLIPMIMARGPANAGTNAFVADLFALVVFPPSHFLARLGESIYARLTGNPWEATVYLGLANLAALAWAFACKTETDKRVMHYALVGMLFFLVLAAGETLHIGGHPSGLPLPYFVLAKLPFFGNVRTPARAIVMVYMFLGLGLAQACVIAARRVGIRQRACMAFAAIAILFDFFPTNLAATPLRCSPALAAIAGDSDSFGVLDLPRGYIAGNIAMALSACHGHPIVAGETSRKLAVTLADQLETGNLAAQQRQLTAAHVKYIVLRRSKGHSFVWNETDGSLDDYLRTYPQVGSDDEAIVLRVY</sequence>
<dbReference type="EMBL" id="LJYG01000062">
    <property type="protein sequence ID" value="KRQ12695.1"/>
    <property type="molecule type" value="Genomic_DNA"/>
</dbReference>
<evidence type="ECO:0000256" key="1">
    <source>
        <dbReference type="SAM" id="Phobius"/>
    </source>
</evidence>
<feature type="transmembrane region" description="Helical" evidence="1">
    <location>
        <begin position="275"/>
        <end position="293"/>
    </location>
</feature>
<feature type="transmembrane region" description="Helical" evidence="1">
    <location>
        <begin position="87"/>
        <end position="108"/>
    </location>
</feature>
<feature type="transmembrane region" description="Helical" evidence="1">
    <location>
        <begin position="172"/>
        <end position="188"/>
    </location>
</feature>
<dbReference type="Proteomes" id="UP000051936">
    <property type="component" value="Unassembled WGS sequence"/>
</dbReference>
<gene>
    <name evidence="2" type="ORF">AOQ71_16285</name>
</gene>
<evidence type="ECO:0008006" key="4">
    <source>
        <dbReference type="Google" id="ProtNLM"/>
    </source>
</evidence>
<proteinExistence type="predicted"/>
<name>A0A0R3DSG0_9BRAD</name>
<keyword evidence="1" id="KW-0472">Membrane</keyword>
<protein>
    <recommendedName>
        <fullName evidence="4">Glycosyltransferase RgtA/B/C/D-like domain-containing protein</fullName>
    </recommendedName>
</protein>